<evidence type="ECO:0000313" key="3">
    <source>
        <dbReference type="Proteomes" id="UP000070058"/>
    </source>
</evidence>
<feature type="compositionally biased region" description="Low complexity" evidence="1">
    <location>
        <begin position="1"/>
        <end position="13"/>
    </location>
</feature>
<dbReference type="RefSeq" id="WP_068628175.1">
    <property type="nucleotide sequence ID" value="NZ_LSZQ01000003.1"/>
</dbReference>
<sequence>MSPSKTAAAAATKVPPKPRSGTGRKRSDISPERLAALHAGAPSTHLVENLAIDFAVLMEAAFPELEETVIEEMGEAAELGITQRMALAGELLLEQLGETAFEKLLTHGSDTVRGWACYLLARQPKLSLKQRLTRIRPLADDPHFGAREWAWMALRPALAAELDEAISLLVPWTREKSERLRRWACEALRPRGVWCAHIDTLKTQPELGLPILEPLRADPSPYVQDSVANWLNDASKTRPGWVRETCARWLSESLCAATQRICKRAQRSLPPLPRA</sequence>
<feature type="region of interest" description="Disordered" evidence="1">
    <location>
        <begin position="1"/>
        <end position="29"/>
    </location>
</feature>
<dbReference type="EMBL" id="LSZQ01000003">
    <property type="protein sequence ID" value="KXU38211.1"/>
    <property type="molecule type" value="Genomic_DNA"/>
</dbReference>
<dbReference type="Pfam" id="PF08713">
    <property type="entry name" value="DNA_alkylation"/>
    <property type="match status" value="1"/>
</dbReference>
<dbReference type="InterPro" id="IPR016024">
    <property type="entry name" value="ARM-type_fold"/>
</dbReference>
<gene>
    <name evidence="2" type="ORF">AXK11_01045</name>
</gene>
<dbReference type="AlphaFoldDB" id="A0A139SUS4"/>
<dbReference type="SUPFAM" id="SSF48371">
    <property type="entry name" value="ARM repeat"/>
    <property type="match status" value="1"/>
</dbReference>
<evidence type="ECO:0000313" key="2">
    <source>
        <dbReference type="EMBL" id="KXU38211.1"/>
    </source>
</evidence>
<dbReference type="STRING" id="1548207.AXK11_01045"/>
<name>A0A139SUS4_9BACT</name>
<reference evidence="3" key="1">
    <citation type="submission" date="2016-02" db="EMBL/GenBank/DDBJ databases">
        <authorList>
            <person name="Sanders J.G."/>
            <person name="Lin J.Y."/>
            <person name="Wertz J.T."/>
            <person name="Russell J.A."/>
            <person name="Moreau C.S."/>
            <person name="Powell S."/>
        </authorList>
    </citation>
    <scope>NUCLEOTIDE SEQUENCE [LARGE SCALE GENOMIC DNA]</scope>
    <source>
        <strain evidence="3">CAG34</strain>
    </source>
</reference>
<dbReference type="Gene3D" id="1.25.40.290">
    <property type="entry name" value="ARM repeat domains"/>
    <property type="match status" value="1"/>
</dbReference>
<organism evidence="2 3">
    <name type="scientific">Cephaloticoccus primus</name>
    <dbReference type="NCBI Taxonomy" id="1548207"/>
    <lineage>
        <taxon>Bacteria</taxon>
        <taxon>Pseudomonadati</taxon>
        <taxon>Verrucomicrobiota</taxon>
        <taxon>Opitutia</taxon>
        <taxon>Opitutales</taxon>
        <taxon>Opitutaceae</taxon>
        <taxon>Cephaloticoccus</taxon>
    </lineage>
</organism>
<evidence type="ECO:0000256" key="1">
    <source>
        <dbReference type="SAM" id="MobiDB-lite"/>
    </source>
</evidence>
<protein>
    <submittedName>
        <fullName evidence="2">DNA alkylation repair protein</fullName>
    </submittedName>
</protein>
<accession>A0A139SUS4</accession>
<dbReference type="Proteomes" id="UP000070058">
    <property type="component" value="Unassembled WGS sequence"/>
</dbReference>
<keyword evidence="3" id="KW-1185">Reference proteome</keyword>
<proteinExistence type="predicted"/>
<comment type="caution">
    <text evidence="2">The sequence shown here is derived from an EMBL/GenBank/DDBJ whole genome shotgun (WGS) entry which is preliminary data.</text>
</comment>
<dbReference type="InterPro" id="IPR014825">
    <property type="entry name" value="DNA_alkylation"/>
</dbReference>